<organism evidence="3 4">
    <name type="scientific">Chromatocurvus halotolerans</name>
    <dbReference type="NCBI Taxonomy" id="1132028"/>
    <lineage>
        <taxon>Bacteria</taxon>
        <taxon>Pseudomonadati</taxon>
        <taxon>Pseudomonadota</taxon>
        <taxon>Gammaproteobacteria</taxon>
        <taxon>Cellvibrionales</taxon>
        <taxon>Halieaceae</taxon>
        <taxon>Chromatocurvus</taxon>
    </lineage>
</organism>
<evidence type="ECO:0000313" key="3">
    <source>
        <dbReference type="EMBL" id="TCO77640.1"/>
    </source>
</evidence>
<keyword evidence="1" id="KW-0812">Transmembrane</keyword>
<comment type="caution">
    <text evidence="3">The sequence shown here is derived from an EMBL/GenBank/DDBJ whole genome shotgun (WGS) entry which is preliminary data.</text>
</comment>
<dbReference type="Pfam" id="PF11127">
    <property type="entry name" value="YgaP-like_TM"/>
    <property type="match status" value="1"/>
</dbReference>
<dbReference type="EMBL" id="SLWX01000002">
    <property type="protein sequence ID" value="TCO77640.1"/>
    <property type="molecule type" value="Genomic_DNA"/>
</dbReference>
<evidence type="ECO:0000256" key="1">
    <source>
        <dbReference type="SAM" id="Phobius"/>
    </source>
</evidence>
<name>A0A4V2SC13_9GAMM</name>
<proteinExistence type="predicted"/>
<gene>
    <name evidence="3" type="ORF">EV688_10297</name>
</gene>
<feature type="transmembrane region" description="Helical" evidence="1">
    <location>
        <begin position="12"/>
        <end position="27"/>
    </location>
</feature>
<dbReference type="RefSeq" id="WP_117314513.1">
    <property type="nucleotide sequence ID" value="NZ_QQSW01000001.1"/>
</dbReference>
<keyword evidence="1" id="KW-0472">Membrane</keyword>
<protein>
    <submittedName>
        <fullName evidence="3">DUF2892 family protein</fullName>
    </submittedName>
</protein>
<evidence type="ECO:0000259" key="2">
    <source>
        <dbReference type="Pfam" id="PF11127"/>
    </source>
</evidence>
<reference evidence="3 4" key="1">
    <citation type="submission" date="2019-03" db="EMBL/GenBank/DDBJ databases">
        <title>Genomic Encyclopedia of Type Strains, Phase IV (KMG-IV): sequencing the most valuable type-strain genomes for metagenomic binning, comparative biology and taxonomic classification.</title>
        <authorList>
            <person name="Goeker M."/>
        </authorList>
    </citation>
    <scope>NUCLEOTIDE SEQUENCE [LARGE SCALE GENOMIC DNA]</scope>
    <source>
        <strain evidence="3 4">DSM 23344</strain>
    </source>
</reference>
<dbReference type="OrthoDB" id="5739482at2"/>
<evidence type="ECO:0000313" key="4">
    <source>
        <dbReference type="Proteomes" id="UP000294980"/>
    </source>
</evidence>
<keyword evidence="4" id="KW-1185">Reference proteome</keyword>
<sequence length="78" mass="8738">MIERNLGSTERVLRLMGAIILAAWVALRDSHDVLTPLALLVATALTLNFLFSRCYLWALLGFNSCEHDEKGCPPPRQQ</sequence>
<feature type="domain" description="Inner membrane protein YgaP-like transmembrane" evidence="2">
    <location>
        <begin position="3"/>
        <end position="66"/>
    </location>
</feature>
<accession>A0A4V2SC13</accession>
<dbReference type="Proteomes" id="UP000294980">
    <property type="component" value="Unassembled WGS sequence"/>
</dbReference>
<feature type="transmembrane region" description="Helical" evidence="1">
    <location>
        <begin position="33"/>
        <end position="51"/>
    </location>
</feature>
<keyword evidence="1" id="KW-1133">Transmembrane helix</keyword>
<dbReference type="InterPro" id="IPR021309">
    <property type="entry name" value="YgaP-like_TM"/>
</dbReference>
<dbReference type="AlphaFoldDB" id="A0A4V2SC13"/>